<dbReference type="AlphaFoldDB" id="A0AAW4WD19"/>
<evidence type="ECO:0000313" key="5">
    <source>
        <dbReference type="EMBL" id="MCC2241201.1"/>
    </source>
</evidence>
<evidence type="ECO:0000256" key="2">
    <source>
        <dbReference type="ARBA" id="ARBA00023125"/>
    </source>
</evidence>
<keyword evidence="2" id="KW-0238">DNA-binding</keyword>
<dbReference type="RefSeq" id="WP_117841460.1">
    <property type="nucleotide sequence ID" value="NZ_JAJEQW010000002.1"/>
</dbReference>
<dbReference type="InterPro" id="IPR010982">
    <property type="entry name" value="Lambda_DNA-bd_dom_sf"/>
</dbReference>
<evidence type="ECO:0000256" key="3">
    <source>
        <dbReference type="ARBA" id="ARBA00023163"/>
    </source>
</evidence>
<dbReference type="Gene3D" id="3.40.50.2300">
    <property type="match status" value="2"/>
</dbReference>
<dbReference type="PANTHER" id="PTHR30146:SF109">
    <property type="entry name" value="HTH-TYPE TRANSCRIPTIONAL REGULATOR GALS"/>
    <property type="match status" value="1"/>
</dbReference>
<dbReference type="GO" id="GO:0003700">
    <property type="term" value="F:DNA-binding transcription factor activity"/>
    <property type="evidence" value="ECO:0007669"/>
    <property type="project" value="TreeGrafter"/>
</dbReference>
<dbReference type="EMBL" id="JAJEQW010000002">
    <property type="protein sequence ID" value="MCC2241201.1"/>
    <property type="molecule type" value="Genomic_DNA"/>
</dbReference>
<dbReference type="CDD" id="cd06267">
    <property type="entry name" value="PBP1_LacI_sugar_binding-like"/>
    <property type="match status" value="1"/>
</dbReference>
<dbReference type="Gene3D" id="1.10.260.40">
    <property type="entry name" value="lambda repressor-like DNA-binding domains"/>
    <property type="match status" value="1"/>
</dbReference>
<protein>
    <submittedName>
        <fullName evidence="5">LacI family transcriptional regulator</fullName>
    </submittedName>
</protein>
<dbReference type="PROSITE" id="PS50932">
    <property type="entry name" value="HTH_LACI_2"/>
    <property type="match status" value="1"/>
</dbReference>
<proteinExistence type="predicted"/>
<evidence type="ECO:0000256" key="1">
    <source>
        <dbReference type="ARBA" id="ARBA00023015"/>
    </source>
</evidence>
<evidence type="ECO:0000313" key="6">
    <source>
        <dbReference type="Proteomes" id="UP001198893"/>
    </source>
</evidence>
<dbReference type="PANTHER" id="PTHR30146">
    <property type="entry name" value="LACI-RELATED TRANSCRIPTIONAL REPRESSOR"/>
    <property type="match status" value="1"/>
</dbReference>
<reference evidence="5" key="1">
    <citation type="submission" date="2021-10" db="EMBL/GenBank/DDBJ databases">
        <title>Anaerobic single-cell dispensing facilitates the cultivation of human gut bacteria.</title>
        <authorList>
            <person name="Afrizal A."/>
        </authorList>
    </citation>
    <scope>NUCLEOTIDE SEQUENCE</scope>
    <source>
        <strain evidence="5">CLA-AA-H204</strain>
    </source>
</reference>
<comment type="caution">
    <text evidence="5">The sequence shown here is derived from an EMBL/GenBank/DDBJ whole genome shotgun (WGS) entry which is preliminary data.</text>
</comment>
<dbReference type="InterPro" id="IPR028082">
    <property type="entry name" value="Peripla_BP_I"/>
</dbReference>
<dbReference type="CDD" id="cd01392">
    <property type="entry name" value="HTH_LacI"/>
    <property type="match status" value="1"/>
</dbReference>
<dbReference type="InterPro" id="IPR000843">
    <property type="entry name" value="HTH_LacI"/>
</dbReference>
<evidence type="ECO:0000259" key="4">
    <source>
        <dbReference type="PROSITE" id="PS50932"/>
    </source>
</evidence>
<dbReference type="SUPFAM" id="SSF53822">
    <property type="entry name" value="Periplasmic binding protein-like I"/>
    <property type="match status" value="1"/>
</dbReference>
<dbReference type="Pfam" id="PF00356">
    <property type="entry name" value="LacI"/>
    <property type="match status" value="1"/>
</dbReference>
<feature type="domain" description="HTH lacI-type" evidence="4">
    <location>
        <begin position="13"/>
        <end position="67"/>
    </location>
</feature>
<dbReference type="SUPFAM" id="SSF47413">
    <property type="entry name" value="lambda repressor-like DNA-binding domains"/>
    <property type="match status" value="1"/>
</dbReference>
<gene>
    <name evidence="5" type="ORF">LKD47_02630</name>
</gene>
<dbReference type="Proteomes" id="UP001198893">
    <property type="component" value="Unassembled WGS sequence"/>
</dbReference>
<name>A0AAW4WD19_9FIRM</name>
<organism evidence="5 6">
    <name type="scientific">Roseburia amylophila</name>
    <dbReference type="NCBI Taxonomy" id="2981794"/>
    <lineage>
        <taxon>Bacteria</taxon>
        <taxon>Bacillati</taxon>
        <taxon>Bacillota</taxon>
        <taxon>Clostridia</taxon>
        <taxon>Lachnospirales</taxon>
        <taxon>Lachnospiraceae</taxon>
        <taxon>Roseburia</taxon>
    </lineage>
</organism>
<accession>A0AAW4WD19</accession>
<dbReference type="GO" id="GO:0000976">
    <property type="term" value="F:transcription cis-regulatory region binding"/>
    <property type="evidence" value="ECO:0007669"/>
    <property type="project" value="TreeGrafter"/>
</dbReference>
<dbReference type="SMART" id="SM00354">
    <property type="entry name" value="HTH_LACI"/>
    <property type="match status" value="1"/>
</dbReference>
<keyword evidence="1" id="KW-0805">Transcription regulation</keyword>
<dbReference type="InterPro" id="IPR046335">
    <property type="entry name" value="LacI/GalR-like_sensor"/>
</dbReference>
<dbReference type="Pfam" id="PF13377">
    <property type="entry name" value="Peripla_BP_3"/>
    <property type="match status" value="1"/>
</dbReference>
<keyword evidence="3" id="KW-0804">Transcription</keyword>
<sequence>MTTKDNKKKSSNVTIVDVADMCGVSVKTVSRVVNQDSNVSERTRKKVLDAIKETGYQVNMFARGLKGQKTNIIMIFTDRHGEEHLSNWHTLMLKYLFRYAKESGMKVVMSPSNSTRCIDDDTDGFTLLANGMADGAILLENVHSDPRAVYFREHNIPYVMFGEPDDDETYAVSLDNYQVGYKGGEYLTGCRYRNIAFLVGEAKFLSTQNRIKGFEDSVKGKEGKYRVYSGVNSIQLAYEKANELLAEGNVDAFFISGDERALGVYQAIHEHGLRIPEDVAVLGVDNIPIGKYYYPRISTIDQNFEQLAKECIDRLVKLIRGEKIEGGKVIEFQPEVLEREST</sequence>